<accession>A0A316YHU8</accession>
<protein>
    <submittedName>
        <fullName evidence="3">Uncharacterized protein</fullName>
    </submittedName>
</protein>
<dbReference type="RefSeq" id="XP_025374881.1">
    <property type="nucleotide sequence ID" value="XM_025524205.1"/>
</dbReference>
<feature type="region of interest" description="Disordered" evidence="1">
    <location>
        <begin position="371"/>
        <end position="398"/>
    </location>
</feature>
<feature type="chain" id="PRO_5016367392" evidence="2">
    <location>
        <begin position="21"/>
        <end position="471"/>
    </location>
</feature>
<reference evidence="3 4" key="1">
    <citation type="journal article" date="2018" name="Mol. Biol. Evol.">
        <title>Broad Genomic Sampling Reveals a Smut Pathogenic Ancestry of the Fungal Clade Ustilaginomycotina.</title>
        <authorList>
            <person name="Kijpornyongpan T."/>
            <person name="Mondo S.J."/>
            <person name="Barry K."/>
            <person name="Sandor L."/>
            <person name="Lee J."/>
            <person name="Lipzen A."/>
            <person name="Pangilinan J."/>
            <person name="LaButti K."/>
            <person name="Hainaut M."/>
            <person name="Henrissat B."/>
            <person name="Grigoriev I.V."/>
            <person name="Spatafora J.W."/>
            <person name="Aime M.C."/>
        </authorList>
    </citation>
    <scope>NUCLEOTIDE SEQUENCE [LARGE SCALE GENOMIC DNA]</scope>
    <source>
        <strain evidence="3 4">MCA 4198</strain>
    </source>
</reference>
<evidence type="ECO:0000313" key="4">
    <source>
        <dbReference type="Proteomes" id="UP000245768"/>
    </source>
</evidence>
<dbReference type="Proteomes" id="UP000245768">
    <property type="component" value="Unassembled WGS sequence"/>
</dbReference>
<dbReference type="AlphaFoldDB" id="A0A316YHU8"/>
<dbReference type="EMBL" id="KZ819639">
    <property type="protein sequence ID" value="PWN87683.1"/>
    <property type="molecule type" value="Genomic_DNA"/>
</dbReference>
<keyword evidence="2" id="KW-0732">Signal</keyword>
<feature type="region of interest" description="Disordered" evidence="1">
    <location>
        <begin position="443"/>
        <end position="471"/>
    </location>
</feature>
<name>A0A316YHU8_9BASI</name>
<evidence type="ECO:0000256" key="2">
    <source>
        <dbReference type="SAM" id="SignalP"/>
    </source>
</evidence>
<evidence type="ECO:0000256" key="1">
    <source>
        <dbReference type="SAM" id="MobiDB-lite"/>
    </source>
</evidence>
<dbReference type="InParanoid" id="A0A316YHU8"/>
<keyword evidence="4" id="KW-1185">Reference proteome</keyword>
<proteinExistence type="predicted"/>
<sequence>MLSLHLLTACLFFVVAQVAGNNERHLITFNKIDLGNLAALEILMHRGGYTHVHIILSGIYHVDAAVGHFHHWNQAVGKQRSPKTEPAVITYGGRPLDPGDLGEWYENSFLGIAQRPNKASLNEMKFVAGATYDIHQVVPTSLKDHQWLNDQILELDGIINRVFIQHGRDTEIFGNVGLPLHNELEKIYKHARNIVVIGTKSLSPAETSVALDKLDFRLPNQHLDRASKDASKDPFVANTLLRVSKLLHGIYAELMFLPKDLQENLRKFEPNENVRLVDLVRDIVREGLNGHNKKVKEKLEEWVPGAKDMLKKKLNISLEVHQRKYLKMLSNRLDGIALKLGHKKPKEDEVEFAEPMFAAALFSEKYEPQPFVPEEESEASASSSSGGHGSRADHGEPRQEIAVPIKAVVYEDLPRKELLKEALTYFTQEKYFGSYKTLRLEEAQSAPKPVGSIEQRRHKHSSSASGVSFYR</sequence>
<dbReference type="GeneID" id="37046121"/>
<feature type="signal peptide" evidence="2">
    <location>
        <begin position="1"/>
        <end position="20"/>
    </location>
</feature>
<feature type="compositionally biased region" description="Polar residues" evidence="1">
    <location>
        <begin position="462"/>
        <end position="471"/>
    </location>
</feature>
<evidence type="ECO:0000313" key="3">
    <source>
        <dbReference type="EMBL" id="PWN87683.1"/>
    </source>
</evidence>
<organism evidence="3 4">
    <name type="scientific">Acaromyces ingoldii</name>
    <dbReference type="NCBI Taxonomy" id="215250"/>
    <lineage>
        <taxon>Eukaryota</taxon>
        <taxon>Fungi</taxon>
        <taxon>Dikarya</taxon>
        <taxon>Basidiomycota</taxon>
        <taxon>Ustilaginomycotina</taxon>
        <taxon>Exobasidiomycetes</taxon>
        <taxon>Exobasidiales</taxon>
        <taxon>Cryptobasidiaceae</taxon>
        <taxon>Acaromyces</taxon>
    </lineage>
</organism>
<gene>
    <name evidence="3" type="ORF">FA10DRAFT_288408</name>
</gene>